<evidence type="ECO:0000259" key="3">
    <source>
        <dbReference type="Pfam" id="PF21027"/>
    </source>
</evidence>
<protein>
    <recommendedName>
        <fullName evidence="6">DUF1593-domain-containing protein</fullName>
    </recommendedName>
</protein>
<feature type="signal peptide" evidence="1">
    <location>
        <begin position="1"/>
        <end position="18"/>
    </location>
</feature>
<evidence type="ECO:0000313" key="5">
    <source>
        <dbReference type="Proteomes" id="UP000799537"/>
    </source>
</evidence>
<dbReference type="GO" id="GO:0016799">
    <property type="term" value="F:hydrolase activity, hydrolyzing N-glycosyl compounds"/>
    <property type="evidence" value="ECO:0007669"/>
    <property type="project" value="InterPro"/>
</dbReference>
<keyword evidence="5" id="KW-1185">Reference proteome</keyword>
<feature type="chain" id="PRO_5025344580" description="DUF1593-domain-containing protein" evidence="1">
    <location>
        <begin position="19"/>
        <end position="516"/>
    </location>
</feature>
<organism evidence="4 5">
    <name type="scientific">Zasmidium cellare ATCC 36951</name>
    <dbReference type="NCBI Taxonomy" id="1080233"/>
    <lineage>
        <taxon>Eukaryota</taxon>
        <taxon>Fungi</taxon>
        <taxon>Dikarya</taxon>
        <taxon>Ascomycota</taxon>
        <taxon>Pezizomycotina</taxon>
        <taxon>Dothideomycetes</taxon>
        <taxon>Dothideomycetidae</taxon>
        <taxon>Mycosphaerellales</taxon>
        <taxon>Mycosphaerellaceae</taxon>
        <taxon>Zasmidium</taxon>
    </lineage>
</organism>
<dbReference type="OrthoDB" id="3592035at2759"/>
<sequence length="516" mass="56238">MGVLQYCLLGSALYAVLSNGQQCAPAIQIDKKPQVFIMSDISNEPDDTMSFIRLLVHADQYNITGMVATTSTWLNSSVVPEQILNTTHAYGKVVDNLNRHSAGSFPTSEYLSSIVKAGHPVYGTAAIGKSPLSSGATRLIDVVDGLGDEEILFTQAWGGVNVLAETLAHIRATRAQIEIDRFVKKLRVYTISDQDNAGLWIRANFPTIPYVVSLHGFNQYQLATWSGISGDTFYGGDGGGPDPSLVSQEYVSKHFQIGPLGSHYPDIAYIMEGDSPALMHTMQNGLNGGPFDFPEWGGWGGRYILLDPSRQTMVYSDTTDTVVGKDNNTYKSNHATIWRWRQAFQDEMSARIQWTVQSNYSAGSHPPVVSVNGSCGSAPFIVDVDPEQEIVLDGSATYDPDSNITGRNPLQFKWYQYRDVSSAQSSVSSVPQLNFTLSDDGRVATTKLPSAELACAPVEAAQNAGLGVQETCQQYHVILEVIGSGEPPIRHYKRTILKVRPPTGESAGAKSKRDEL</sequence>
<dbReference type="InterPro" id="IPR036452">
    <property type="entry name" value="Ribo_hydro-like"/>
</dbReference>
<dbReference type="RefSeq" id="XP_033673915.1">
    <property type="nucleotide sequence ID" value="XM_033803848.1"/>
</dbReference>
<reference evidence="4" key="1">
    <citation type="journal article" date="2020" name="Stud. Mycol.">
        <title>101 Dothideomycetes genomes: a test case for predicting lifestyles and emergence of pathogens.</title>
        <authorList>
            <person name="Haridas S."/>
            <person name="Albert R."/>
            <person name="Binder M."/>
            <person name="Bloem J."/>
            <person name="Labutti K."/>
            <person name="Salamov A."/>
            <person name="Andreopoulos B."/>
            <person name="Baker S."/>
            <person name="Barry K."/>
            <person name="Bills G."/>
            <person name="Bluhm B."/>
            <person name="Cannon C."/>
            <person name="Castanera R."/>
            <person name="Culley D."/>
            <person name="Daum C."/>
            <person name="Ezra D."/>
            <person name="Gonzalez J."/>
            <person name="Henrissat B."/>
            <person name="Kuo A."/>
            <person name="Liang C."/>
            <person name="Lipzen A."/>
            <person name="Lutzoni F."/>
            <person name="Magnuson J."/>
            <person name="Mondo S."/>
            <person name="Nolan M."/>
            <person name="Ohm R."/>
            <person name="Pangilinan J."/>
            <person name="Park H.-J."/>
            <person name="Ramirez L."/>
            <person name="Alfaro M."/>
            <person name="Sun H."/>
            <person name="Tritt A."/>
            <person name="Yoshinaga Y."/>
            <person name="Zwiers L.-H."/>
            <person name="Turgeon B."/>
            <person name="Goodwin S."/>
            <person name="Spatafora J."/>
            <person name="Crous P."/>
            <person name="Grigoriev I."/>
        </authorList>
    </citation>
    <scope>NUCLEOTIDE SEQUENCE</scope>
    <source>
        <strain evidence="4">ATCC 36951</strain>
    </source>
</reference>
<dbReference type="Gene3D" id="2.60.40.10">
    <property type="entry name" value="Immunoglobulins"/>
    <property type="match status" value="1"/>
</dbReference>
<dbReference type="AlphaFoldDB" id="A0A6A6D5T4"/>
<dbReference type="Pfam" id="PF07632">
    <property type="entry name" value="Sde182_NH-like"/>
    <property type="match status" value="1"/>
</dbReference>
<dbReference type="Proteomes" id="UP000799537">
    <property type="component" value="Unassembled WGS sequence"/>
</dbReference>
<dbReference type="GeneID" id="54557120"/>
<dbReference type="InterPro" id="IPR013783">
    <property type="entry name" value="Ig-like_fold"/>
</dbReference>
<proteinExistence type="predicted"/>
<evidence type="ECO:0000256" key="1">
    <source>
        <dbReference type="SAM" id="SignalP"/>
    </source>
</evidence>
<feature type="domain" description="Cellulose-binding Sde182 C-terminal" evidence="3">
    <location>
        <begin position="389"/>
        <end position="499"/>
    </location>
</feature>
<dbReference type="EMBL" id="ML993580">
    <property type="protein sequence ID" value="KAF2173026.1"/>
    <property type="molecule type" value="Genomic_DNA"/>
</dbReference>
<evidence type="ECO:0000259" key="2">
    <source>
        <dbReference type="Pfam" id="PF07632"/>
    </source>
</evidence>
<gene>
    <name evidence="4" type="ORF">M409DRAFT_16976</name>
</gene>
<evidence type="ECO:0008006" key="6">
    <source>
        <dbReference type="Google" id="ProtNLM"/>
    </source>
</evidence>
<dbReference type="InterPro" id="IPR048527">
    <property type="entry name" value="Sde182_C"/>
</dbReference>
<evidence type="ECO:0000313" key="4">
    <source>
        <dbReference type="EMBL" id="KAF2173026.1"/>
    </source>
</evidence>
<keyword evidence="1" id="KW-0732">Signal</keyword>
<accession>A0A6A6D5T4</accession>
<dbReference type="Pfam" id="PF21027">
    <property type="entry name" value="Sde0182_C"/>
    <property type="match status" value="1"/>
</dbReference>
<name>A0A6A6D5T4_ZASCE</name>
<dbReference type="Gene3D" id="3.90.245.10">
    <property type="entry name" value="Ribonucleoside hydrolase-like"/>
    <property type="match status" value="1"/>
</dbReference>
<feature type="domain" description="Cellulose-binding Sde182 nucleoside hydrolase-like" evidence="2">
    <location>
        <begin position="35"/>
        <end position="303"/>
    </location>
</feature>
<dbReference type="InterPro" id="IPR011483">
    <property type="entry name" value="Sde182_NH-like"/>
</dbReference>